<evidence type="ECO:0000256" key="7">
    <source>
        <dbReference type="ARBA" id="ARBA00022692"/>
    </source>
</evidence>
<comment type="similarity">
    <text evidence="2">Belongs to the GSP J family.</text>
</comment>
<dbReference type="GO" id="GO:0005886">
    <property type="term" value="C:plasma membrane"/>
    <property type="evidence" value="ECO:0007669"/>
    <property type="project" value="UniProtKB-SubCell"/>
</dbReference>
<dbReference type="EMBL" id="CP034347">
    <property type="protein sequence ID" value="QGX96794.1"/>
    <property type="molecule type" value="Genomic_DNA"/>
</dbReference>
<dbReference type="Pfam" id="PF11612">
    <property type="entry name" value="T2SSJ"/>
    <property type="match status" value="1"/>
</dbReference>
<accession>A0A6I6IL54</accession>
<dbReference type="RefSeq" id="WP_157705231.1">
    <property type="nucleotide sequence ID" value="NZ_CP034347.1"/>
</dbReference>
<sequence length="235" mass="25028">MSRVRRHREPRDSGLTLIELVVAMSIFALVAVMGLQSLNISLTLRDRLSTSAAQTGDLGRGLALLRNDLSAALPMVFFPPGQARPASALREMRGAQGFSLSLGGQPGLRLAQGRVDASPRQRVDWRFDPSAQRLTRTAWPTLYPVSDTQQGPEVPVLDGVTGMSLRSFWVGHGWVGGLRPPGGLGSVSSAGAEGSGDKDSASSAPEFYSSALPTAVEITLQTAPYGEIVLLEYLQ</sequence>
<protein>
    <recommendedName>
        <fullName evidence="3">Type II secretion system protein J</fullName>
    </recommendedName>
</protein>
<evidence type="ECO:0000256" key="2">
    <source>
        <dbReference type="ARBA" id="ARBA00011084"/>
    </source>
</evidence>
<geneLocation type="plasmid" evidence="13">
    <name>pmme07001</name>
</geneLocation>
<reference evidence="12 13" key="1">
    <citation type="submission" date="2018-12" db="EMBL/GenBank/DDBJ databases">
        <title>Complete genome sequence of Roseovarius sp. MME-070.</title>
        <authorList>
            <person name="Nam Y.-D."/>
            <person name="Kang J."/>
            <person name="Chung W.-H."/>
            <person name="Park Y.S."/>
        </authorList>
    </citation>
    <scope>NUCLEOTIDE SEQUENCE [LARGE SCALE GENOMIC DNA]</scope>
    <source>
        <strain evidence="12 13">MME-070</strain>
        <plasmid evidence="13">pmme07001</plasmid>
    </source>
</reference>
<feature type="region of interest" description="Disordered" evidence="10">
    <location>
        <begin position="186"/>
        <end position="205"/>
    </location>
</feature>
<dbReference type="GO" id="GO:0015627">
    <property type="term" value="C:type II protein secretion system complex"/>
    <property type="evidence" value="ECO:0007669"/>
    <property type="project" value="InterPro"/>
</dbReference>
<evidence type="ECO:0000256" key="5">
    <source>
        <dbReference type="ARBA" id="ARBA00022481"/>
    </source>
</evidence>
<evidence type="ECO:0000313" key="12">
    <source>
        <dbReference type="EMBL" id="QGX96794.1"/>
    </source>
</evidence>
<keyword evidence="13" id="KW-1185">Reference proteome</keyword>
<keyword evidence="9 11" id="KW-0472">Membrane</keyword>
<dbReference type="NCBIfam" id="TIGR02532">
    <property type="entry name" value="IV_pilin_GFxxxE"/>
    <property type="match status" value="1"/>
</dbReference>
<name>A0A6I6IL54_9RHOB</name>
<evidence type="ECO:0000256" key="10">
    <source>
        <dbReference type="SAM" id="MobiDB-lite"/>
    </source>
</evidence>
<keyword evidence="6" id="KW-0997">Cell inner membrane</keyword>
<dbReference type="OrthoDB" id="7869574at2"/>
<evidence type="ECO:0000256" key="4">
    <source>
        <dbReference type="ARBA" id="ARBA00022475"/>
    </source>
</evidence>
<dbReference type="PANTHER" id="PTHR39583">
    <property type="entry name" value="TYPE II SECRETION SYSTEM PROTEIN J-RELATED"/>
    <property type="match status" value="1"/>
</dbReference>
<dbReference type="Proteomes" id="UP000428330">
    <property type="component" value="Plasmid pMME07001"/>
</dbReference>
<evidence type="ECO:0000256" key="3">
    <source>
        <dbReference type="ARBA" id="ARBA00021539"/>
    </source>
</evidence>
<dbReference type="InterPro" id="IPR051621">
    <property type="entry name" value="T2SS_protein_J"/>
</dbReference>
<proteinExistence type="inferred from homology"/>
<dbReference type="InterPro" id="IPR045584">
    <property type="entry name" value="Pilin-like"/>
</dbReference>
<keyword evidence="8 11" id="KW-1133">Transmembrane helix</keyword>
<dbReference type="GO" id="GO:0015628">
    <property type="term" value="P:protein secretion by the type II secretion system"/>
    <property type="evidence" value="ECO:0007669"/>
    <property type="project" value="InterPro"/>
</dbReference>
<dbReference type="Pfam" id="PF07963">
    <property type="entry name" value="N_methyl"/>
    <property type="match status" value="1"/>
</dbReference>
<evidence type="ECO:0000256" key="11">
    <source>
        <dbReference type="SAM" id="Phobius"/>
    </source>
</evidence>
<dbReference type="InterPro" id="IPR010055">
    <property type="entry name" value="T2SS_protein-GspJ"/>
</dbReference>
<keyword evidence="7 11" id="KW-0812">Transmembrane</keyword>
<keyword evidence="4" id="KW-1003">Cell membrane</keyword>
<dbReference type="InterPro" id="IPR012902">
    <property type="entry name" value="N_methyl_site"/>
</dbReference>
<keyword evidence="5" id="KW-0488">Methylation</keyword>
<dbReference type="PROSITE" id="PS00409">
    <property type="entry name" value="PROKAR_NTER_METHYL"/>
    <property type="match status" value="1"/>
</dbReference>
<evidence type="ECO:0000313" key="13">
    <source>
        <dbReference type="Proteomes" id="UP000428330"/>
    </source>
</evidence>
<feature type="transmembrane region" description="Helical" evidence="11">
    <location>
        <begin position="12"/>
        <end position="35"/>
    </location>
</feature>
<comment type="subcellular location">
    <subcellularLocation>
        <location evidence="1">Cell inner membrane</location>
        <topology evidence="1">Single-pass membrane protein</topology>
    </subcellularLocation>
</comment>
<evidence type="ECO:0000256" key="1">
    <source>
        <dbReference type="ARBA" id="ARBA00004377"/>
    </source>
</evidence>
<dbReference type="KEGG" id="rom:EI983_00065"/>
<evidence type="ECO:0000256" key="9">
    <source>
        <dbReference type="ARBA" id="ARBA00023136"/>
    </source>
</evidence>
<dbReference type="AlphaFoldDB" id="A0A6I6IL54"/>
<evidence type="ECO:0000256" key="6">
    <source>
        <dbReference type="ARBA" id="ARBA00022519"/>
    </source>
</evidence>
<gene>
    <name evidence="12" type="ORF">EI983_00065</name>
</gene>
<organism evidence="12 13">
    <name type="scientific">Roseovarius faecimaris</name>
    <dbReference type="NCBI Taxonomy" id="2494550"/>
    <lineage>
        <taxon>Bacteria</taxon>
        <taxon>Pseudomonadati</taxon>
        <taxon>Pseudomonadota</taxon>
        <taxon>Alphaproteobacteria</taxon>
        <taxon>Rhodobacterales</taxon>
        <taxon>Roseobacteraceae</taxon>
        <taxon>Roseovarius</taxon>
    </lineage>
</organism>
<dbReference type="PANTHER" id="PTHR39583:SF2">
    <property type="entry name" value="TYPE II SECRETION SYSTEM PROTEIN J"/>
    <property type="match status" value="1"/>
</dbReference>
<dbReference type="SUPFAM" id="SSF54523">
    <property type="entry name" value="Pili subunits"/>
    <property type="match status" value="1"/>
</dbReference>
<keyword evidence="12" id="KW-0614">Plasmid</keyword>
<evidence type="ECO:0000256" key="8">
    <source>
        <dbReference type="ARBA" id="ARBA00022989"/>
    </source>
</evidence>